<sequence length="451" mass="47661">MAEIGTAEAALTRVHEYGDEASRLVRSAAPVLLAATEALYAGYRSALACPEAFSRGGGAGAARSEAADLVERSIRAEFAVALGVSERVASRELEQAQLLTEDLPRTRAALAAARIRWEAGQVICSAAATLPVASRAAFDERAAEVAVSMTPTQLRRAVARLREELHEQPLADRHARARDDRSVWVTPELDGMATLSAYLPAAAAVGAFHRLDRIARTLRDSAADGDGDGDGSVTADARTLAQLRADALTDLLCDGDVSGTTPVDDDSAVSPTFVPGIRAEVRLTLSATTAAGLDDHPADLDGYGLVPAAVARLLAGPGSTVTPVTTAPGTGAVLDVGRTLRVPPPRMRLFLQLRDRTCRFPGCTRSASTAEADHTLEWRHGGTTAVHNLASLCVAHHHVRHGDRWTYVLHPDGVADWTTPTGRRVTTRPAALPGGPPEPTPRPRFVDPPPF</sequence>
<feature type="compositionally biased region" description="Low complexity" evidence="1">
    <location>
        <begin position="419"/>
        <end position="433"/>
    </location>
</feature>
<feature type="region of interest" description="Disordered" evidence="1">
    <location>
        <begin position="419"/>
        <end position="451"/>
    </location>
</feature>
<dbReference type="AlphaFoldDB" id="A0A9X2E0Z6"/>
<evidence type="ECO:0000313" key="4">
    <source>
        <dbReference type="Proteomes" id="UP001155240"/>
    </source>
</evidence>
<organism evidence="3 4">
    <name type="scientific">Rathayibacter rubneri</name>
    <dbReference type="NCBI Taxonomy" id="2950106"/>
    <lineage>
        <taxon>Bacteria</taxon>
        <taxon>Bacillati</taxon>
        <taxon>Actinomycetota</taxon>
        <taxon>Actinomycetes</taxon>
        <taxon>Micrococcales</taxon>
        <taxon>Microbacteriaceae</taxon>
        <taxon>Rathayibacter</taxon>
    </lineage>
</organism>
<keyword evidence="3" id="KW-0378">Hydrolase</keyword>
<keyword evidence="3" id="KW-0255">Endonuclease</keyword>
<dbReference type="Proteomes" id="UP001155240">
    <property type="component" value="Unassembled WGS sequence"/>
</dbReference>
<dbReference type="CDD" id="cd00085">
    <property type="entry name" value="HNHc"/>
    <property type="match status" value="1"/>
</dbReference>
<dbReference type="InterPro" id="IPR003615">
    <property type="entry name" value="HNH_nuc"/>
</dbReference>
<keyword evidence="3" id="KW-0540">Nuclease</keyword>
<accession>A0A9X2E0Z6</accession>
<dbReference type="InterPro" id="IPR003870">
    <property type="entry name" value="DUF222"/>
</dbReference>
<dbReference type="RefSeq" id="WP_251946556.1">
    <property type="nucleotide sequence ID" value="NZ_JAMRYM010000064.1"/>
</dbReference>
<dbReference type="SMART" id="SM00507">
    <property type="entry name" value="HNHc"/>
    <property type="match status" value="1"/>
</dbReference>
<dbReference type="Pfam" id="PF02720">
    <property type="entry name" value="DUF222"/>
    <property type="match status" value="1"/>
</dbReference>
<dbReference type="EMBL" id="JAMRYM010000064">
    <property type="protein sequence ID" value="MCM6763443.1"/>
    <property type="molecule type" value="Genomic_DNA"/>
</dbReference>
<proteinExistence type="predicted"/>
<name>A0A9X2E0Z6_9MICO</name>
<dbReference type="GO" id="GO:0004519">
    <property type="term" value="F:endonuclease activity"/>
    <property type="evidence" value="ECO:0007669"/>
    <property type="project" value="UniProtKB-KW"/>
</dbReference>
<reference evidence="3" key="1">
    <citation type="submission" date="2022-06" db="EMBL/GenBank/DDBJ databases">
        <title>Whole genome shotgun sequencing (WGS) of Rathayibacter sp. ZW T2_19, isolated from stored onions (Allium cepa).</title>
        <authorList>
            <person name="Stoll D.A."/>
            <person name="Huch M."/>
        </authorList>
    </citation>
    <scope>NUCLEOTIDE SEQUENCE</scope>
    <source>
        <strain evidence="3">ZW T2_19</strain>
    </source>
</reference>
<keyword evidence="4" id="KW-1185">Reference proteome</keyword>
<protein>
    <submittedName>
        <fullName evidence="3">HNH endonuclease</fullName>
    </submittedName>
</protein>
<evidence type="ECO:0000259" key="2">
    <source>
        <dbReference type="SMART" id="SM00507"/>
    </source>
</evidence>
<evidence type="ECO:0000256" key="1">
    <source>
        <dbReference type="SAM" id="MobiDB-lite"/>
    </source>
</evidence>
<evidence type="ECO:0000313" key="3">
    <source>
        <dbReference type="EMBL" id="MCM6763443.1"/>
    </source>
</evidence>
<feature type="domain" description="HNH nuclease" evidence="2">
    <location>
        <begin position="346"/>
        <end position="398"/>
    </location>
</feature>
<comment type="caution">
    <text evidence="3">The sequence shown here is derived from an EMBL/GenBank/DDBJ whole genome shotgun (WGS) entry which is preliminary data.</text>
</comment>
<gene>
    <name evidence="3" type="ORF">NB037_13530</name>
</gene>
<feature type="compositionally biased region" description="Pro residues" evidence="1">
    <location>
        <begin position="434"/>
        <end position="451"/>
    </location>
</feature>